<name>A0ACD1FQL6_MYCFR</name>
<keyword evidence="2" id="KW-1185">Reference proteome</keyword>
<gene>
    <name evidence="1" type="ORF">K6L26_30725</name>
</gene>
<accession>A0ACD1FQL6</accession>
<proteinExistence type="predicted"/>
<organism evidence="1 2">
    <name type="scientific">Mycolicibacterium farcinogenes</name>
    <name type="common">Mycobacterium farcinogenes</name>
    <dbReference type="NCBI Taxonomy" id="1802"/>
    <lineage>
        <taxon>Bacteria</taxon>
        <taxon>Bacillati</taxon>
        <taxon>Actinomycetota</taxon>
        <taxon>Actinomycetes</taxon>
        <taxon>Mycobacteriales</taxon>
        <taxon>Mycobacteriaceae</taxon>
        <taxon>Mycolicibacterium</taxon>
    </lineage>
</organism>
<keyword evidence="1" id="KW-0614">Plasmid</keyword>
<protein>
    <submittedName>
        <fullName evidence="1">Uncharacterized protein</fullName>
    </submittedName>
</protein>
<reference evidence="1" key="1">
    <citation type="submission" date="2021-07" db="EMBL/GenBank/DDBJ databases">
        <title>Complete Genome Sequences of Mycobacterium farcinogenes Isolated from Clinical Specimens from Patients in Thailand.</title>
        <authorList>
            <person name="Sodsai P."/>
        </authorList>
    </citation>
    <scope>NUCLEOTIDE SEQUENCE</scope>
    <source>
        <strain evidence="1">BKK/CU-MFGFA-001</strain>
    </source>
</reference>
<geneLocation type="plasmid" evidence="1 2">
    <name>unnamed1</name>
</geneLocation>
<evidence type="ECO:0000313" key="2">
    <source>
        <dbReference type="Proteomes" id="UP000825598"/>
    </source>
</evidence>
<dbReference type="Proteomes" id="UP000825598">
    <property type="component" value="Plasmid unnamed1"/>
</dbReference>
<evidence type="ECO:0000313" key="1">
    <source>
        <dbReference type="EMBL" id="QZH69378.1"/>
    </source>
</evidence>
<dbReference type="EMBL" id="CP081674">
    <property type="protein sequence ID" value="QZH69378.1"/>
    <property type="molecule type" value="Genomic_DNA"/>
</dbReference>
<sequence length="47" mass="5327">MATTLCTDQRPVAARPPAPAPDLADNLTLMLTARRRRHLRRSAWTTR</sequence>